<accession>A0AAE6G6S4</accession>
<proteinExistence type="predicted"/>
<evidence type="ECO:0000256" key="1">
    <source>
        <dbReference type="SAM" id="SignalP"/>
    </source>
</evidence>
<gene>
    <name evidence="2" type="ORF">BHS09_35985</name>
</gene>
<feature type="signal peptide" evidence="1">
    <location>
        <begin position="1"/>
        <end position="18"/>
    </location>
</feature>
<evidence type="ECO:0008006" key="4">
    <source>
        <dbReference type="Google" id="ProtNLM"/>
    </source>
</evidence>
<dbReference type="AlphaFoldDB" id="A0AAE6G6S4"/>
<dbReference type="SUPFAM" id="SSF74653">
    <property type="entry name" value="TolA/TonB C-terminal domain"/>
    <property type="match status" value="1"/>
</dbReference>
<name>A0AAE6G6S4_MYXXA</name>
<evidence type="ECO:0000313" key="3">
    <source>
        <dbReference type="Proteomes" id="UP000320179"/>
    </source>
</evidence>
<protein>
    <recommendedName>
        <fullName evidence="4">TonB C-terminal domain-containing protein</fullName>
    </recommendedName>
</protein>
<dbReference type="EMBL" id="CP017174">
    <property type="protein sequence ID" value="QDE71951.1"/>
    <property type="molecule type" value="Genomic_DNA"/>
</dbReference>
<organism evidence="2 3">
    <name type="scientific">Myxococcus xanthus</name>
    <dbReference type="NCBI Taxonomy" id="34"/>
    <lineage>
        <taxon>Bacteria</taxon>
        <taxon>Pseudomonadati</taxon>
        <taxon>Myxococcota</taxon>
        <taxon>Myxococcia</taxon>
        <taxon>Myxococcales</taxon>
        <taxon>Cystobacterineae</taxon>
        <taxon>Myxococcaceae</taxon>
        <taxon>Myxococcus</taxon>
    </lineage>
</organism>
<dbReference type="Proteomes" id="UP000320179">
    <property type="component" value="Chromosome"/>
</dbReference>
<feature type="chain" id="PRO_5041933729" description="TonB C-terminal domain-containing protein" evidence="1">
    <location>
        <begin position="19"/>
        <end position="145"/>
    </location>
</feature>
<sequence>MHMPGLVSLLLLSAPALAAEPTTQDKAAVEAEFQRNLEAVEKNMDRGTPIPCGNPPMRPERIKGEDLQFAPSPLTRTKATTYQIRCTFNLDGTATDCLMLTPGVGLDAKNRETIKQWRFKPALYKDKPIATTCTVFGKLTPRPAN</sequence>
<keyword evidence="1" id="KW-0732">Signal</keyword>
<evidence type="ECO:0000313" key="2">
    <source>
        <dbReference type="EMBL" id="QDE71951.1"/>
    </source>
</evidence>
<reference evidence="2 3" key="1">
    <citation type="journal article" date="2019" name="Science">
        <title>Social genes are selection hotspots in kin groups of a soil microbe.</title>
        <authorList>
            <person name="Wielgoss S."/>
            <person name="Wolfensberger R."/>
            <person name="Sun L."/>
            <person name="Fiegna F."/>
            <person name="Velicer G.J."/>
        </authorList>
    </citation>
    <scope>NUCLEOTIDE SEQUENCE [LARGE SCALE GENOMIC DNA]</scope>
    <source>
        <strain evidence="2 3">MC3.5.9c15</strain>
    </source>
</reference>